<dbReference type="OrthoDB" id="5361565at2759"/>
<evidence type="ECO:0000313" key="10">
    <source>
        <dbReference type="Proteomes" id="UP000193689"/>
    </source>
</evidence>
<evidence type="ECO:0000313" key="9">
    <source>
        <dbReference type="EMBL" id="ORY72113.1"/>
    </source>
</evidence>
<dbReference type="GO" id="GO:0016020">
    <property type="term" value="C:membrane"/>
    <property type="evidence" value="ECO:0007669"/>
    <property type="project" value="UniProtKB-SubCell"/>
</dbReference>
<evidence type="ECO:0000259" key="8">
    <source>
        <dbReference type="Pfam" id="PF00026"/>
    </source>
</evidence>
<evidence type="ECO:0000256" key="5">
    <source>
        <dbReference type="SAM" id="MobiDB-lite"/>
    </source>
</evidence>
<accession>A0A1Y2EKP2</accession>
<evidence type="ECO:0000256" key="1">
    <source>
        <dbReference type="ARBA" id="ARBA00004167"/>
    </source>
</evidence>
<evidence type="ECO:0000256" key="3">
    <source>
        <dbReference type="ARBA" id="ARBA00022989"/>
    </source>
</evidence>
<evidence type="ECO:0000256" key="6">
    <source>
        <dbReference type="SAM" id="Phobius"/>
    </source>
</evidence>
<dbReference type="Gene3D" id="2.40.70.10">
    <property type="entry name" value="Acid Proteases"/>
    <property type="match status" value="1"/>
</dbReference>
<proteinExistence type="predicted"/>
<keyword evidence="7" id="KW-0732">Signal</keyword>
<dbReference type="InterPro" id="IPR033121">
    <property type="entry name" value="PEPTIDASE_A1"/>
</dbReference>
<dbReference type="STRING" id="1141098.A0A1Y2EKP2"/>
<reference evidence="9 10" key="1">
    <citation type="submission" date="2016-07" db="EMBL/GenBank/DDBJ databases">
        <title>Pervasive Adenine N6-methylation of Active Genes in Fungi.</title>
        <authorList>
            <consortium name="DOE Joint Genome Institute"/>
            <person name="Mondo S.J."/>
            <person name="Dannebaum R.O."/>
            <person name="Kuo R.C."/>
            <person name="Labutti K."/>
            <person name="Haridas S."/>
            <person name="Kuo A."/>
            <person name="Salamov A."/>
            <person name="Ahrendt S.R."/>
            <person name="Lipzen A."/>
            <person name="Sullivan W."/>
            <person name="Andreopoulos W.B."/>
            <person name="Clum A."/>
            <person name="Lindquist E."/>
            <person name="Daum C."/>
            <person name="Ramamoorthy G.K."/>
            <person name="Gryganskyi A."/>
            <person name="Culley D."/>
            <person name="Magnuson J.K."/>
            <person name="James T.Y."/>
            <person name="O'Malley M.A."/>
            <person name="Stajich J.E."/>
            <person name="Spatafora J.W."/>
            <person name="Visel A."/>
            <person name="Grigoriev I.V."/>
        </authorList>
    </citation>
    <scope>NUCLEOTIDE SEQUENCE [LARGE SCALE GENOMIC DNA]</scope>
    <source>
        <strain evidence="9 10">CBS 129021</strain>
    </source>
</reference>
<dbReference type="Pfam" id="PF00026">
    <property type="entry name" value="Asp"/>
    <property type="match status" value="1"/>
</dbReference>
<dbReference type="SUPFAM" id="SSF50630">
    <property type="entry name" value="Acid proteases"/>
    <property type="match status" value="1"/>
</dbReference>
<dbReference type="EMBL" id="MCFJ01000001">
    <property type="protein sequence ID" value="ORY72113.1"/>
    <property type="molecule type" value="Genomic_DNA"/>
</dbReference>
<evidence type="ECO:0000256" key="2">
    <source>
        <dbReference type="ARBA" id="ARBA00022692"/>
    </source>
</evidence>
<name>A0A1Y2EKP2_9PEZI</name>
<evidence type="ECO:0000256" key="7">
    <source>
        <dbReference type="SAM" id="SignalP"/>
    </source>
</evidence>
<feature type="compositionally biased region" description="Polar residues" evidence="5">
    <location>
        <begin position="517"/>
        <end position="550"/>
    </location>
</feature>
<keyword evidence="4 6" id="KW-0472">Membrane</keyword>
<dbReference type="InterPro" id="IPR051694">
    <property type="entry name" value="Immunoregulatory_rcpt-like"/>
</dbReference>
<dbReference type="PANTHER" id="PTHR15549">
    <property type="entry name" value="PAIRED IMMUNOGLOBULIN-LIKE TYPE 2 RECEPTOR"/>
    <property type="match status" value="1"/>
</dbReference>
<dbReference type="RefSeq" id="XP_040721705.1">
    <property type="nucleotide sequence ID" value="XM_040859263.1"/>
</dbReference>
<keyword evidence="2 6" id="KW-0812">Transmembrane</keyword>
<dbReference type="AlphaFoldDB" id="A0A1Y2EKP2"/>
<feature type="compositionally biased region" description="Low complexity" evidence="5">
    <location>
        <begin position="439"/>
        <end position="457"/>
    </location>
</feature>
<dbReference type="GO" id="GO:0071944">
    <property type="term" value="C:cell periphery"/>
    <property type="evidence" value="ECO:0007669"/>
    <property type="project" value="UniProtKB-ARBA"/>
</dbReference>
<evidence type="ECO:0000256" key="4">
    <source>
        <dbReference type="ARBA" id="ARBA00023136"/>
    </source>
</evidence>
<dbReference type="CDD" id="cd12087">
    <property type="entry name" value="TM_EGFR-like"/>
    <property type="match status" value="1"/>
</dbReference>
<feature type="domain" description="Peptidase A1" evidence="8">
    <location>
        <begin position="66"/>
        <end position="255"/>
    </location>
</feature>
<keyword evidence="3 6" id="KW-1133">Transmembrane helix</keyword>
<organism evidence="9 10">
    <name type="scientific">Pseudomassariella vexata</name>
    <dbReference type="NCBI Taxonomy" id="1141098"/>
    <lineage>
        <taxon>Eukaryota</taxon>
        <taxon>Fungi</taxon>
        <taxon>Dikarya</taxon>
        <taxon>Ascomycota</taxon>
        <taxon>Pezizomycotina</taxon>
        <taxon>Sordariomycetes</taxon>
        <taxon>Xylariomycetidae</taxon>
        <taxon>Amphisphaeriales</taxon>
        <taxon>Pseudomassariaceae</taxon>
        <taxon>Pseudomassariella</taxon>
    </lineage>
</organism>
<comment type="caution">
    <text evidence="9">The sequence shown here is derived from an EMBL/GenBank/DDBJ whole genome shotgun (WGS) entry which is preliminary data.</text>
</comment>
<feature type="region of interest" description="Disordered" evidence="5">
    <location>
        <begin position="438"/>
        <end position="457"/>
    </location>
</feature>
<dbReference type="GeneID" id="63775475"/>
<feature type="chain" id="PRO_5012440716" description="Peptidase A1 domain-containing protein" evidence="7">
    <location>
        <begin position="31"/>
        <end position="571"/>
    </location>
</feature>
<dbReference type="Proteomes" id="UP000193689">
    <property type="component" value="Unassembled WGS sequence"/>
</dbReference>
<feature type="region of interest" description="Disordered" evidence="5">
    <location>
        <begin position="494"/>
        <end position="571"/>
    </location>
</feature>
<feature type="transmembrane region" description="Helical" evidence="6">
    <location>
        <begin position="464"/>
        <end position="486"/>
    </location>
</feature>
<sequence length="571" mass="61712">MMAPPIGICGKHKLGMAALFFVLFSPLVASQSTSSASCVASPVSVPITNFAVANQRNGALARGISVGIGSPPQNIAFMPGWNNNTFVYDKTNLCHASWADYPDQSCITARGGAYDVVSSTTHDQGDGAAFASDSSQDLPQLTQYSDQFILNSHVQLSNYNFGVAQNNSGEQMYYPMATLGLGRNSTFLRGLKEQGLISSLSWSFFWGLEGRNTPLNGSIVFGGYDEAKLHGTNYTRKLNYTRCKSGMDVTVSGISLKFLDGSKYPMLESSLPACIDPTSIGVGDMPYQGSFENFVSMTNWTSFVTNTLGNTTVRSLGLNYYDLKYLNGDSPFEGNLLVTIEDGPPPIEVSNSELVVPHVDMDLNTGAWTESQTESDLLINEIPYITNMNLNRNFLSFMYIMVNLDAGEWTMWTADNTGRAEQLVAVDETNQVVRSNFCSPSKWSSSPSSSPSDSDSKKLSTGSIIGIAIGVAAAVVLIATVAFFLLRSRRNKKTQADPAQTTAAEVAVAPGEEEPKTYNSVSNTNTMYSDQASTMHQQPYADSSHMSGQSYELPGALAQWPTELDGSSGHR</sequence>
<feature type="signal peptide" evidence="7">
    <location>
        <begin position="1"/>
        <end position="30"/>
    </location>
</feature>
<gene>
    <name evidence="9" type="ORF">BCR38DRAFT_418942</name>
</gene>
<dbReference type="InParanoid" id="A0A1Y2EKP2"/>
<protein>
    <recommendedName>
        <fullName evidence="8">Peptidase A1 domain-containing protein</fullName>
    </recommendedName>
</protein>
<dbReference type="InterPro" id="IPR021109">
    <property type="entry name" value="Peptidase_aspartic_dom_sf"/>
</dbReference>
<keyword evidence="10" id="KW-1185">Reference proteome</keyword>
<comment type="subcellular location">
    <subcellularLocation>
        <location evidence="1">Membrane</location>
        <topology evidence="1">Single-pass membrane protein</topology>
    </subcellularLocation>
</comment>